<dbReference type="Proteomes" id="UP001144205">
    <property type="component" value="Unassembled WGS sequence"/>
</dbReference>
<proteinExistence type="predicted"/>
<dbReference type="SUPFAM" id="SSF46626">
    <property type="entry name" value="Cytochrome c"/>
    <property type="match status" value="1"/>
</dbReference>
<evidence type="ECO:0000313" key="2">
    <source>
        <dbReference type="Proteomes" id="UP001144205"/>
    </source>
</evidence>
<dbReference type="EMBL" id="BROH01000006">
    <property type="protein sequence ID" value="GKY88424.1"/>
    <property type="molecule type" value="Genomic_DNA"/>
</dbReference>
<dbReference type="InterPro" id="IPR036909">
    <property type="entry name" value="Cyt_c-like_dom_sf"/>
</dbReference>
<gene>
    <name evidence="1" type="ORF">STA1M1_22930</name>
</gene>
<accession>A0ABQ5LTX2</accession>
<organism evidence="1 2">
    <name type="scientific">Sinisalibacter aestuarii</name>
    <dbReference type="NCBI Taxonomy" id="2949426"/>
    <lineage>
        <taxon>Bacteria</taxon>
        <taxon>Pseudomonadati</taxon>
        <taxon>Pseudomonadota</taxon>
        <taxon>Alphaproteobacteria</taxon>
        <taxon>Rhodobacterales</taxon>
        <taxon>Roseobacteraceae</taxon>
        <taxon>Sinisalibacter</taxon>
    </lineage>
</organism>
<name>A0ABQ5LTX2_9RHOB</name>
<evidence type="ECO:0008006" key="3">
    <source>
        <dbReference type="Google" id="ProtNLM"/>
    </source>
</evidence>
<protein>
    <recommendedName>
        <fullName evidence="3">Cytochrome c domain-containing protein</fullName>
    </recommendedName>
</protein>
<keyword evidence="2" id="KW-1185">Reference proteome</keyword>
<evidence type="ECO:0000313" key="1">
    <source>
        <dbReference type="EMBL" id="GKY88424.1"/>
    </source>
</evidence>
<comment type="caution">
    <text evidence="1">The sequence shown here is derived from an EMBL/GenBank/DDBJ whole genome shotgun (WGS) entry which is preliminary data.</text>
</comment>
<dbReference type="Gene3D" id="1.10.760.10">
    <property type="entry name" value="Cytochrome c-like domain"/>
    <property type="match status" value="1"/>
</dbReference>
<reference evidence="1" key="1">
    <citation type="journal article" date="2023" name="Int. J. Syst. Evol. Microbiol.">
        <title>Sinisalibacter aestuarii sp. nov., isolated from estuarine sediment of the Arakawa River.</title>
        <authorList>
            <person name="Arafat S.T."/>
            <person name="Hirano S."/>
            <person name="Sato A."/>
            <person name="Takeuchi K."/>
            <person name="Yasuda T."/>
            <person name="Terahara T."/>
            <person name="Hamada M."/>
            <person name="Kobayashi T."/>
        </authorList>
    </citation>
    <scope>NUCLEOTIDE SEQUENCE</scope>
    <source>
        <strain evidence="1">B-399</strain>
    </source>
</reference>
<dbReference type="RefSeq" id="WP_281842464.1">
    <property type="nucleotide sequence ID" value="NZ_BROH01000006.1"/>
</dbReference>
<sequence>MARERPSTIARTIVAAGISLAATVFWPGAAASDPAPRALASELRITLGDLGRLGAEGLPPRHAEGLVARIEGALGLLPWLLTGAGDAAGAAALAAWQGADLEPAGQRAALTALVGELAARHRLDLFARTAIAPPGAGLAEAQAIHETYCFGCHDDYGMGDPDEPLPSRDLRLMAQEEPGDIFLARLIGGVKGDESIAFHNPLTEAQILALYAYYQRPAP</sequence>